<dbReference type="EMBL" id="JAGGLP010000002">
    <property type="protein sequence ID" value="MBP2048082.1"/>
    <property type="molecule type" value="Genomic_DNA"/>
</dbReference>
<comment type="caution">
    <text evidence="1">The sequence shown here is derived from an EMBL/GenBank/DDBJ whole genome shotgun (WGS) entry which is preliminary data.</text>
</comment>
<dbReference type="Proteomes" id="UP001519309">
    <property type="component" value="Unassembled WGS sequence"/>
</dbReference>
<organism evidence="1 2">
    <name type="scientific">Streptomyces griseochromogenes</name>
    <dbReference type="NCBI Taxonomy" id="68214"/>
    <lineage>
        <taxon>Bacteria</taxon>
        <taxon>Bacillati</taxon>
        <taxon>Actinomycetota</taxon>
        <taxon>Actinomycetes</taxon>
        <taxon>Kitasatosporales</taxon>
        <taxon>Streptomycetaceae</taxon>
        <taxon>Streptomyces</taxon>
    </lineage>
</organism>
<reference evidence="1 2" key="1">
    <citation type="submission" date="2021-03" db="EMBL/GenBank/DDBJ databases">
        <title>Genomic Encyclopedia of Type Strains, Phase IV (KMG-IV): sequencing the most valuable type-strain genomes for metagenomic binning, comparative biology and taxonomic classification.</title>
        <authorList>
            <person name="Goeker M."/>
        </authorList>
    </citation>
    <scope>NUCLEOTIDE SEQUENCE [LARGE SCALE GENOMIC DNA]</scope>
    <source>
        <strain evidence="1 2">DSM 40499</strain>
    </source>
</reference>
<protein>
    <submittedName>
        <fullName evidence="1">Uncharacterized protein YbjT (DUF2867 family)</fullName>
    </submittedName>
</protein>
<dbReference type="SUPFAM" id="SSF51735">
    <property type="entry name" value="NAD(P)-binding Rossmann-fold domains"/>
    <property type="match status" value="1"/>
</dbReference>
<keyword evidence="2" id="KW-1185">Reference proteome</keyword>
<evidence type="ECO:0000313" key="1">
    <source>
        <dbReference type="EMBL" id="MBP2048082.1"/>
    </source>
</evidence>
<name>A0ABS4LL15_9ACTN</name>
<accession>A0ABS4LL15</accession>
<proteinExistence type="predicted"/>
<evidence type="ECO:0000313" key="2">
    <source>
        <dbReference type="Proteomes" id="UP001519309"/>
    </source>
</evidence>
<sequence>MQLTVFGATGGIGQEIVKQALAALQVVTTV</sequence>
<gene>
    <name evidence="1" type="ORF">J2Z21_001006</name>
</gene>
<dbReference type="InterPro" id="IPR036291">
    <property type="entry name" value="NAD(P)-bd_dom_sf"/>
</dbReference>